<name>A0AAU9LDX4_9STRA</name>
<feature type="compositionally biased region" description="Acidic residues" evidence="1">
    <location>
        <begin position="98"/>
        <end position="109"/>
    </location>
</feature>
<feature type="compositionally biased region" description="Low complexity" evidence="1">
    <location>
        <begin position="86"/>
        <end position="97"/>
    </location>
</feature>
<dbReference type="Proteomes" id="UP001160483">
    <property type="component" value="Unassembled WGS sequence"/>
</dbReference>
<feature type="compositionally biased region" description="Polar residues" evidence="1">
    <location>
        <begin position="71"/>
        <end position="81"/>
    </location>
</feature>
<organism evidence="3 6">
    <name type="scientific">Peronospora belbahrii</name>
    <dbReference type="NCBI Taxonomy" id="622444"/>
    <lineage>
        <taxon>Eukaryota</taxon>
        <taxon>Sar</taxon>
        <taxon>Stramenopiles</taxon>
        <taxon>Oomycota</taxon>
        <taxon>Peronosporomycetes</taxon>
        <taxon>Peronosporales</taxon>
        <taxon>Peronosporaceae</taxon>
        <taxon>Peronospora</taxon>
    </lineage>
</organism>
<evidence type="ECO:0000313" key="3">
    <source>
        <dbReference type="EMBL" id="CAH0478286.1"/>
    </source>
</evidence>
<keyword evidence="5" id="KW-1185">Reference proteome</keyword>
<evidence type="ECO:0000313" key="4">
    <source>
        <dbReference type="EMBL" id="CAH0516123.1"/>
    </source>
</evidence>
<evidence type="ECO:0000256" key="1">
    <source>
        <dbReference type="SAM" id="MobiDB-lite"/>
    </source>
</evidence>
<feature type="region of interest" description="Disordered" evidence="1">
    <location>
        <begin position="62"/>
        <end position="120"/>
    </location>
</feature>
<evidence type="ECO:0000313" key="5">
    <source>
        <dbReference type="Proteomes" id="UP001158986"/>
    </source>
</evidence>
<feature type="compositionally biased region" description="Low complexity" evidence="1">
    <location>
        <begin position="110"/>
        <end position="120"/>
    </location>
</feature>
<protein>
    <submittedName>
        <fullName evidence="3">Uncharacterized protein</fullName>
    </submittedName>
</protein>
<reference evidence="3 5" key="1">
    <citation type="submission" date="2021-11" db="EMBL/GenBank/DDBJ databases">
        <authorList>
            <person name="Islam A."/>
            <person name="Islam S."/>
            <person name="Flora M.S."/>
            <person name="Rahman M."/>
            <person name="Ziaur R.M."/>
            <person name="Epstein J.H."/>
            <person name="Hassan M."/>
            <person name="Klassen M."/>
            <person name="Woodard K."/>
            <person name="Webb A."/>
            <person name="Webby R.J."/>
            <person name="El Zowalaty M.E."/>
        </authorList>
    </citation>
    <scope>NUCLEOTIDE SEQUENCE</scope>
    <source>
        <strain evidence="4">Pbs1</strain>
        <strain evidence="3">Pbs3</strain>
    </source>
</reference>
<sequence length="144" mass="14658">MKYHLIAIAAILAFFTSSAHAQETLGNSVVAGTEEGINLNTNTDTLTSTTDDAARHVGANTVEYVDETTDRSTPISYNSLKSGGVESTTDDGSTNDGSIDDGSIDDGSIDDSPSPAPAAETSNACRTVLAASASIAAIVVATML</sequence>
<feature type="signal peptide" evidence="2">
    <location>
        <begin position="1"/>
        <end position="21"/>
    </location>
</feature>
<evidence type="ECO:0000313" key="6">
    <source>
        <dbReference type="Proteomes" id="UP001160483"/>
    </source>
</evidence>
<accession>A0AAU9LDX4</accession>
<comment type="caution">
    <text evidence="3">The sequence shown here is derived from an EMBL/GenBank/DDBJ whole genome shotgun (WGS) entry which is preliminary data.</text>
</comment>
<evidence type="ECO:0000256" key="2">
    <source>
        <dbReference type="SAM" id="SignalP"/>
    </source>
</evidence>
<dbReference type="Proteomes" id="UP001158986">
    <property type="component" value="Unassembled WGS sequence"/>
</dbReference>
<dbReference type="EMBL" id="CAKLCB010000152">
    <property type="protein sequence ID" value="CAH0516123.1"/>
    <property type="molecule type" value="Genomic_DNA"/>
</dbReference>
<dbReference type="EMBL" id="CAKKTJ010000223">
    <property type="protein sequence ID" value="CAH0478286.1"/>
    <property type="molecule type" value="Genomic_DNA"/>
</dbReference>
<gene>
    <name evidence="4" type="ORF">PBS001_LOCUS2809</name>
    <name evidence="3" type="ORF">PBS003_LOCUS4989</name>
</gene>
<keyword evidence="2" id="KW-0732">Signal</keyword>
<feature type="chain" id="PRO_5043919619" evidence="2">
    <location>
        <begin position="22"/>
        <end position="144"/>
    </location>
</feature>
<proteinExistence type="predicted"/>
<dbReference type="AlphaFoldDB" id="A0AAU9LDX4"/>